<comment type="caution">
    <text evidence="13">The sequence shown here is derived from an EMBL/GenBank/DDBJ whole genome shotgun (WGS) entry which is preliminary data.</text>
</comment>
<evidence type="ECO:0000256" key="7">
    <source>
        <dbReference type="ARBA" id="ARBA00022833"/>
    </source>
</evidence>
<keyword evidence="14" id="KW-1185">Reference proteome</keyword>
<keyword evidence="3" id="KW-0479">Metal-binding</keyword>
<keyword evidence="10" id="KW-0472">Membrane</keyword>
<keyword evidence="10" id="KW-1133">Transmembrane helix</keyword>
<evidence type="ECO:0000313" key="14">
    <source>
        <dbReference type="Proteomes" id="UP001249851"/>
    </source>
</evidence>
<feature type="domain" description="Phorbol-ester/DAG-type" evidence="11">
    <location>
        <begin position="109"/>
        <end position="160"/>
    </location>
</feature>
<evidence type="ECO:0000256" key="4">
    <source>
        <dbReference type="ARBA" id="ARBA00022737"/>
    </source>
</evidence>
<dbReference type="SUPFAM" id="SSF111331">
    <property type="entry name" value="NAD kinase/diacylglycerol kinase-like"/>
    <property type="match status" value="1"/>
</dbReference>
<gene>
    <name evidence="13" type="ORF">P5673_012207</name>
</gene>
<dbReference type="Proteomes" id="UP001249851">
    <property type="component" value="Unassembled WGS sequence"/>
</dbReference>
<keyword evidence="10" id="KW-0812">Transmembrane</keyword>
<evidence type="ECO:0000256" key="2">
    <source>
        <dbReference type="ARBA" id="ARBA00022679"/>
    </source>
</evidence>
<keyword evidence="8 9" id="KW-0067">ATP-binding</keyword>
<dbReference type="AlphaFoldDB" id="A0AAD9QMF8"/>
<evidence type="ECO:0000256" key="6">
    <source>
        <dbReference type="ARBA" id="ARBA00022777"/>
    </source>
</evidence>
<dbReference type="GO" id="GO:0005524">
    <property type="term" value="F:ATP binding"/>
    <property type="evidence" value="ECO:0007669"/>
    <property type="project" value="UniProtKB-KW"/>
</dbReference>
<dbReference type="InterPro" id="IPR046349">
    <property type="entry name" value="C1-like_sf"/>
</dbReference>
<evidence type="ECO:0000256" key="9">
    <source>
        <dbReference type="RuleBase" id="RU361128"/>
    </source>
</evidence>
<keyword evidence="7" id="KW-0862">Zinc</keyword>
<feature type="domain" description="Phorbol-ester/DAG-type" evidence="11">
    <location>
        <begin position="48"/>
        <end position="97"/>
    </location>
</feature>
<evidence type="ECO:0000313" key="13">
    <source>
        <dbReference type="EMBL" id="KAK2564000.1"/>
    </source>
</evidence>
<evidence type="ECO:0000256" key="10">
    <source>
        <dbReference type="SAM" id="Phobius"/>
    </source>
</evidence>
<dbReference type="GO" id="GO:0016020">
    <property type="term" value="C:membrane"/>
    <property type="evidence" value="ECO:0007669"/>
    <property type="project" value="TreeGrafter"/>
</dbReference>
<dbReference type="Pfam" id="PF00609">
    <property type="entry name" value="DAGK_acc"/>
    <property type="match status" value="1"/>
</dbReference>
<dbReference type="SMART" id="SM00045">
    <property type="entry name" value="DAGKa"/>
    <property type="match status" value="1"/>
</dbReference>
<evidence type="ECO:0000256" key="3">
    <source>
        <dbReference type="ARBA" id="ARBA00022723"/>
    </source>
</evidence>
<keyword evidence="4" id="KW-0677">Repeat</keyword>
<dbReference type="PANTHER" id="PTHR11255:SF118">
    <property type="entry name" value="DIACYLGLYCEROL KINASE EPSILON"/>
    <property type="match status" value="1"/>
</dbReference>
<dbReference type="InterPro" id="IPR001206">
    <property type="entry name" value="Diacylglycerol_kinase_cat_dom"/>
</dbReference>
<dbReference type="InterPro" id="IPR002219">
    <property type="entry name" value="PKC_DAG/PE"/>
</dbReference>
<dbReference type="Gene3D" id="2.60.200.40">
    <property type="match status" value="1"/>
</dbReference>
<dbReference type="SMART" id="SM00046">
    <property type="entry name" value="DAGKc"/>
    <property type="match status" value="1"/>
</dbReference>
<keyword evidence="5 9" id="KW-0547">Nucleotide-binding</keyword>
<evidence type="ECO:0000259" key="12">
    <source>
        <dbReference type="PROSITE" id="PS50146"/>
    </source>
</evidence>
<reference evidence="13" key="1">
    <citation type="journal article" date="2023" name="G3 (Bethesda)">
        <title>Whole genome assembly and annotation of the endangered Caribbean coral Acropora cervicornis.</title>
        <authorList>
            <person name="Selwyn J.D."/>
            <person name="Vollmer S.V."/>
        </authorList>
    </citation>
    <scope>NUCLEOTIDE SEQUENCE</scope>
    <source>
        <strain evidence="13">K2</strain>
    </source>
</reference>
<dbReference type="GO" id="GO:0007200">
    <property type="term" value="P:phospholipase C-activating G protein-coupled receptor signaling pathway"/>
    <property type="evidence" value="ECO:0007669"/>
    <property type="project" value="InterPro"/>
</dbReference>
<dbReference type="Gene3D" id="3.30.60.20">
    <property type="match status" value="2"/>
</dbReference>
<dbReference type="CDD" id="cd20853">
    <property type="entry name" value="C1_DGKepsilon_typeIII_rpt2"/>
    <property type="match status" value="1"/>
</dbReference>
<dbReference type="SMART" id="SM00109">
    <property type="entry name" value="C1"/>
    <property type="match status" value="2"/>
</dbReference>
<name>A0AAD9QMF8_ACRCE</name>
<dbReference type="SUPFAM" id="SSF57889">
    <property type="entry name" value="Cysteine-rich domain"/>
    <property type="match status" value="2"/>
</dbReference>
<dbReference type="GO" id="GO:0004143">
    <property type="term" value="F:ATP-dependent diacylglycerol kinase activity"/>
    <property type="evidence" value="ECO:0007669"/>
    <property type="project" value="UniProtKB-EC"/>
</dbReference>
<dbReference type="GO" id="GO:0046872">
    <property type="term" value="F:metal ion binding"/>
    <property type="evidence" value="ECO:0007669"/>
    <property type="project" value="UniProtKB-KW"/>
</dbReference>
<protein>
    <recommendedName>
        <fullName evidence="9">Diacylglycerol kinase</fullName>
        <shortName evidence="9">DAG kinase</shortName>
        <ecNumber evidence="9">2.7.1.107</ecNumber>
    </recommendedName>
</protein>
<keyword evidence="2 9" id="KW-0808">Transferase</keyword>
<dbReference type="Pfam" id="PF00781">
    <property type="entry name" value="DAGK_cat"/>
    <property type="match status" value="1"/>
</dbReference>
<comment type="similarity">
    <text evidence="1 9">Belongs to the eukaryotic diacylglycerol kinase family.</text>
</comment>
<organism evidence="13 14">
    <name type="scientific">Acropora cervicornis</name>
    <name type="common">Staghorn coral</name>
    <dbReference type="NCBI Taxonomy" id="6130"/>
    <lineage>
        <taxon>Eukaryota</taxon>
        <taxon>Metazoa</taxon>
        <taxon>Cnidaria</taxon>
        <taxon>Anthozoa</taxon>
        <taxon>Hexacorallia</taxon>
        <taxon>Scleractinia</taxon>
        <taxon>Astrocoeniina</taxon>
        <taxon>Acroporidae</taxon>
        <taxon>Acropora</taxon>
    </lineage>
</organism>
<proteinExistence type="inferred from homology"/>
<dbReference type="PROSITE" id="PS50146">
    <property type="entry name" value="DAGK"/>
    <property type="match status" value="1"/>
</dbReference>
<dbReference type="EMBL" id="JARQWQ010000023">
    <property type="protein sequence ID" value="KAK2564000.1"/>
    <property type="molecule type" value="Genomic_DNA"/>
</dbReference>
<reference evidence="13" key="2">
    <citation type="journal article" date="2023" name="Science">
        <title>Genomic signatures of disease resistance in endangered staghorn corals.</title>
        <authorList>
            <person name="Vollmer S.V."/>
            <person name="Selwyn J.D."/>
            <person name="Despard B.A."/>
            <person name="Roesel C.L."/>
        </authorList>
    </citation>
    <scope>NUCLEOTIDE SEQUENCE</scope>
    <source>
        <strain evidence="13">K2</strain>
    </source>
</reference>
<evidence type="ECO:0000256" key="5">
    <source>
        <dbReference type="ARBA" id="ARBA00022741"/>
    </source>
</evidence>
<dbReference type="PROSITE" id="PS50081">
    <property type="entry name" value="ZF_DAG_PE_2"/>
    <property type="match status" value="2"/>
</dbReference>
<evidence type="ECO:0000256" key="1">
    <source>
        <dbReference type="ARBA" id="ARBA00009280"/>
    </source>
</evidence>
<accession>A0AAD9QMF8</accession>
<feature type="domain" description="DAGKc" evidence="12">
    <location>
        <begin position="199"/>
        <end position="336"/>
    </location>
</feature>
<sequence>MGRILEWRGDPYQIILCCGIFIFLSWVLTKILGLTWKRGFRVGDPHKGHRWFMTEILDKPTYCNFCERPLVRGGYCENCAISVHEECIEDATNIFACKVLVLSKRNHMNHQWVRGNLPLCSTCSVCGFHCGTEPKLCDLRCLWCQDKTHDHCLRSKTSVCDFGKYRTVILPPHCISLTVESWRSKKRFVVREVISPAIKNWSPLLVFANCKSGDNEGERLLMAFKTLLNPVQVVDLHEVPPESALEFCKLLPNHRTRVLICGGDGSVGWVLGALDKVKIKLAPHIAILPLGTGNDLARVLGWGSGYTGEENIDEILTSVMTAKVASLDRRVFWMNNYFSVGCDAKVVLNFHLHRESQPSLFTSRIINKAVYGLYGARDVLEQDCKDLHELVELEMDGRKIDLPELEGIVILNINSWCGGCELWCSGDGEHFAPPSINDGLLEVAGLYSALHIARLQVNMADPLRLGQARSIKAGPTYLIPFYFKFCREEPFEQRLTLKNTRSLPVQVDGEPWEEGPCVITLTHHNQALMLARQDKDLVA</sequence>
<evidence type="ECO:0000256" key="8">
    <source>
        <dbReference type="ARBA" id="ARBA00022840"/>
    </source>
</evidence>
<dbReference type="PANTHER" id="PTHR11255">
    <property type="entry name" value="DIACYLGLYCEROL KINASE"/>
    <property type="match status" value="1"/>
</dbReference>
<keyword evidence="6 9" id="KW-0418">Kinase</keyword>
<dbReference type="PROSITE" id="PS00479">
    <property type="entry name" value="ZF_DAG_PE_1"/>
    <property type="match status" value="2"/>
</dbReference>
<dbReference type="InterPro" id="IPR000756">
    <property type="entry name" value="Diacylglycerol_kin_accessory"/>
</dbReference>
<dbReference type="Pfam" id="PF00130">
    <property type="entry name" value="C1_1"/>
    <property type="match status" value="1"/>
</dbReference>
<dbReference type="EC" id="2.7.1.107" evidence="9"/>
<feature type="transmembrane region" description="Helical" evidence="10">
    <location>
        <begin position="12"/>
        <end position="32"/>
    </location>
</feature>
<dbReference type="InterPro" id="IPR037607">
    <property type="entry name" value="DGK"/>
</dbReference>
<dbReference type="Gene3D" id="3.40.50.10330">
    <property type="entry name" value="Probable inorganic polyphosphate/atp-NAD kinase, domain 1"/>
    <property type="match status" value="1"/>
</dbReference>
<dbReference type="InterPro" id="IPR017438">
    <property type="entry name" value="ATP-NAD_kinase_N"/>
</dbReference>
<evidence type="ECO:0000259" key="11">
    <source>
        <dbReference type="PROSITE" id="PS50081"/>
    </source>
</evidence>
<comment type="catalytic activity">
    <reaction evidence="9">
        <text>a 1,2-diacyl-sn-glycerol + ATP = a 1,2-diacyl-sn-glycero-3-phosphate + ADP + H(+)</text>
        <dbReference type="Rhea" id="RHEA:10272"/>
        <dbReference type="ChEBI" id="CHEBI:15378"/>
        <dbReference type="ChEBI" id="CHEBI:17815"/>
        <dbReference type="ChEBI" id="CHEBI:30616"/>
        <dbReference type="ChEBI" id="CHEBI:58608"/>
        <dbReference type="ChEBI" id="CHEBI:456216"/>
        <dbReference type="EC" id="2.7.1.107"/>
    </reaction>
</comment>
<dbReference type="InterPro" id="IPR016064">
    <property type="entry name" value="NAD/diacylglycerol_kinase_sf"/>
</dbReference>